<dbReference type="InterPro" id="IPR000889">
    <property type="entry name" value="Glutathione_peroxidase"/>
</dbReference>
<dbReference type="PROSITE" id="PS00763">
    <property type="entry name" value="GLUTATHIONE_PEROXID_2"/>
    <property type="match status" value="1"/>
</dbReference>
<dbReference type="CDD" id="cd00340">
    <property type="entry name" value="GSH_Peroxidase"/>
    <property type="match status" value="1"/>
</dbReference>
<evidence type="ECO:0000256" key="5">
    <source>
        <dbReference type="PIRSR" id="PIRSR000303-1"/>
    </source>
</evidence>
<evidence type="ECO:0000256" key="3">
    <source>
        <dbReference type="ARBA" id="ARBA00023002"/>
    </source>
</evidence>
<reference evidence="7 8" key="1">
    <citation type="submission" date="2016-11" db="EMBL/GenBank/DDBJ databases">
        <authorList>
            <person name="Jaros S."/>
            <person name="Januszkiewicz K."/>
            <person name="Wedrychowicz H."/>
        </authorList>
    </citation>
    <scope>NUCLEOTIDE SEQUENCE [LARGE SCALE GENOMIC DNA]</scope>
</reference>
<dbReference type="Pfam" id="PF00255">
    <property type="entry name" value="GSHPx"/>
    <property type="match status" value="1"/>
</dbReference>
<dbReference type="PANTHER" id="PTHR11592">
    <property type="entry name" value="GLUTATHIONE PEROXIDASE"/>
    <property type="match status" value="1"/>
</dbReference>
<dbReference type="GO" id="GO:0140824">
    <property type="term" value="F:thioredoxin-dependent peroxiredoxin activity"/>
    <property type="evidence" value="ECO:0007669"/>
    <property type="project" value="UniProtKB-EC"/>
</dbReference>
<dbReference type="Proteomes" id="UP000249464">
    <property type="component" value="Unassembled WGS sequence"/>
</dbReference>
<organism evidence="7 8">
    <name type="scientific">Microbotryum silenes-dioicae</name>
    <dbReference type="NCBI Taxonomy" id="796604"/>
    <lineage>
        <taxon>Eukaryota</taxon>
        <taxon>Fungi</taxon>
        <taxon>Dikarya</taxon>
        <taxon>Basidiomycota</taxon>
        <taxon>Pucciniomycotina</taxon>
        <taxon>Microbotryomycetes</taxon>
        <taxon>Microbotryales</taxon>
        <taxon>Microbotryaceae</taxon>
        <taxon>Microbotryum</taxon>
    </lineage>
</organism>
<dbReference type="PANTHER" id="PTHR11592:SF78">
    <property type="entry name" value="GLUTATHIONE PEROXIDASE"/>
    <property type="match status" value="1"/>
</dbReference>
<comment type="catalytic activity">
    <reaction evidence="4">
        <text>a hydroperoxide + [thioredoxin]-dithiol = an alcohol + [thioredoxin]-disulfide + H2O</text>
        <dbReference type="Rhea" id="RHEA:62620"/>
        <dbReference type="Rhea" id="RHEA-COMP:10698"/>
        <dbReference type="Rhea" id="RHEA-COMP:10700"/>
        <dbReference type="ChEBI" id="CHEBI:15377"/>
        <dbReference type="ChEBI" id="CHEBI:29950"/>
        <dbReference type="ChEBI" id="CHEBI:30879"/>
        <dbReference type="ChEBI" id="CHEBI:35924"/>
        <dbReference type="ChEBI" id="CHEBI:50058"/>
        <dbReference type="EC" id="1.11.1.24"/>
    </reaction>
</comment>
<sequence>MSSATTFYDLKAPLPGADKTYDFKVSCLRVVVDLKGKVVLIVNTASKCGFTKQYDGLEALYKKYKGKGFELLGFPCNQFGGQEPGTDDDVASFCTLNHGVSFPLMKKVRILPNTAVYKPSALLTAGSSHLCQSDVNGDSTNEVFQYLKAKQPGIFGTTMIKWSVTVIKLEKCTHRAKLIGRIPIPHRNFTKFLVDGEGNVVSRYSSTTTPESIDKDIAKLIEGSALSPRAPQGE</sequence>
<dbReference type="EMBL" id="FQNC01000014">
    <property type="protein sequence ID" value="SGY16563.1"/>
    <property type="molecule type" value="Genomic_DNA"/>
</dbReference>
<dbReference type="PROSITE" id="PS00460">
    <property type="entry name" value="GLUTATHIONE_PEROXID_1"/>
    <property type="match status" value="1"/>
</dbReference>
<proteinExistence type="inferred from homology"/>
<keyword evidence="2 6" id="KW-0575">Peroxidase</keyword>
<keyword evidence="8" id="KW-1185">Reference proteome</keyword>
<keyword evidence="3 6" id="KW-0560">Oxidoreductase</keyword>
<evidence type="ECO:0000256" key="6">
    <source>
        <dbReference type="RuleBase" id="RU000499"/>
    </source>
</evidence>
<evidence type="ECO:0000256" key="2">
    <source>
        <dbReference type="ARBA" id="ARBA00022559"/>
    </source>
</evidence>
<evidence type="ECO:0000256" key="1">
    <source>
        <dbReference type="ARBA" id="ARBA00006926"/>
    </source>
</evidence>
<dbReference type="InterPro" id="IPR029760">
    <property type="entry name" value="GPX_CS"/>
</dbReference>
<evidence type="ECO:0000256" key="4">
    <source>
        <dbReference type="ARBA" id="ARBA00049091"/>
    </source>
</evidence>
<comment type="similarity">
    <text evidence="1 6">Belongs to the glutathione peroxidase family.</text>
</comment>
<gene>
    <name evidence="7" type="primary">BQ5605_C012g06910</name>
    <name evidence="7" type="ORF">BQ5605_C012G06910</name>
</gene>
<dbReference type="InterPro" id="IPR029759">
    <property type="entry name" value="GPX_AS"/>
</dbReference>
<dbReference type="GO" id="GO:0034599">
    <property type="term" value="P:cellular response to oxidative stress"/>
    <property type="evidence" value="ECO:0007669"/>
    <property type="project" value="TreeGrafter"/>
</dbReference>
<dbReference type="InterPro" id="IPR036249">
    <property type="entry name" value="Thioredoxin-like_sf"/>
</dbReference>
<dbReference type="SUPFAM" id="SSF52833">
    <property type="entry name" value="Thioredoxin-like"/>
    <property type="match status" value="1"/>
</dbReference>
<protein>
    <recommendedName>
        <fullName evidence="6">Glutathione peroxidase</fullName>
    </recommendedName>
</protein>
<dbReference type="PRINTS" id="PR01011">
    <property type="entry name" value="GLUTPROXDASE"/>
</dbReference>
<name>A0A2X0NVE3_9BASI</name>
<accession>A0A2X0NVE3</accession>
<feature type="active site" evidence="5">
    <location>
        <position position="48"/>
    </location>
</feature>
<evidence type="ECO:0000313" key="7">
    <source>
        <dbReference type="EMBL" id="SGY16563.1"/>
    </source>
</evidence>
<dbReference type="PIRSF" id="PIRSF000303">
    <property type="entry name" value="Glutathion_perox"/>
    <property type="match status" value="1"/>
</dbReference>
<evidence type="ECO:0000313" key="8">
    <source>
        <dbReference type="Proteomes" id="UP000249464"/>
    </source>
</evidence>
<dbReference type="STRING" id="796604.A0A2X0NVE3"/>
<dbReference type="PROSITE" id="PS51355">
    <property type="entry name" value="GLUTATHIONE_PEROXID_3"/>
    <property type="match status" value="1"/>
</dbReference>
<dbReference type="AlphaFoldDB" id="A0A2X0NVE3"/>
<dbReference type="Gene3D" id="3.40.30.10">
    <property type="entry name" value="Glutaredoxin"/>
    <property type="match status" value="1"/>
</dbReference>